<evidence type="ECO:0000256" key="1">
    <source>
        <dbReference type="ARBA" id="ARBA00001913"/>
    </source>
</evidence>
<dbReference type="EMBL" id="JADQDN010000005">
    <property type="protein sequence ID" value="MBF9196715.1"/>
    <property type="molecule type" value="Genomic_DNA"/>
</dbReference>
<dbReference type="InterPro" id="IPR011049">
    <property type="entry name" value="Serralysin-like_metalloprot_C"/>
</dbReference>
<accession>A0ABS0HU71</accession>
<dbReference type="InterPro" id="IPR001343">
    <property type="entry name" value="Hemolysn_Ca-bd"/>
</dbReference>
<organism evidence="6 7">
    <name type="scientific">Microvirga terrestris</name>
    <dbReference type="NCBI Taxonomy" id="2791024"/>
    <lineage>
        <taxon>Bacteria</taxon>
        <taxon>Pseudomonadati</taxon>
        <taxon>Pseudomonadota</taxon>
        <taxon>Alphaproteobacteria</taxon>
        <taxon>Hyphomicrobiales</taxon>
        <taxon>Methylobacteriaceae</taxon>
        <taxon>Microvirga</taxon>
    </lineage>
</organism>
<evidence type="ECO:0000256" key="2">
    <source>
        <dbReference type="ARBA" id="ARBA00004613"/>
    </source>
</evidence>
<keyword evidence="7" id="KW-1185">Reference proteome</keyword>
<proteinExistence type="predicted"/>
<evidence type="ECO:0000259" key="5">
    <source>
        <dbReference type="Pfam" id="PF08548"/>
    </source>
</evidence>
<comment type="cofactor">
    <cofactor evidence="1">
        <name>Ca(2+)</name>
        <dbReference type="ChEBI" id="CHEBI:29108"/>
    </cofactor>
</comment>
<dbReference type="PROSITE" id="PS00330">
    <property type="entry name" value="HEMOLYSIN_CALCIUM"/>
    <property type="match status" value="2"/>
</dbReference>
<reference evidence="6 7" key="1">
    <citation type="submission" date="2020-11" db="EMBL/GenBank/DDBJ databases">
        <authorList>
            <person name="Kim M.K."/>
        </authorList>
    </citation>
    <scope>NUCLEOTIDE SEQUENCE [LARGE SCALE GENOMIC DNA]</scope>
    <source>
        <strain evidence="6 7">BT290</strain>
    </source>
</reference>
<dbReference type="Proteomes" id="UP000611708">
    <property type="component" value="Unassembled WGS sequence"/>
</dbReference>
<comment type="caution">
    <text evidence="6">The sequence shown here is derived from an EMBL/GenBank/DDBJ whole genome shotgun (WGS) entry which is preliminary data.</text>
</comment>
<evidence type="ECO:0000313" key="6">
    <source>
        <dbReference type="EMBL" id="MBF9196715.1"/>
    </source>
</evidence>
<keyword evidence="3" id="KW-0964">Secreted</keyword>
<name>A0ABS0HU71_9HYPH</name>
<dbReference type="InterPro" id="IPR013858">
    <property type="entry name" value="Peptidase_M10B_C"/>
</dbReference>
<protein>
    <recommendedName>
        <fullName evidence="5">Peptidase M10 serralysin C-terminal domain-containing protein</fullName>
    </recommendedName>
</protein>
<dbReference type="RefSeq" id="WP_196264088.1">
    <property type="nucleotide sequence ID" value="NZ_JADQDN010000005.1"/>
</dbReference>
<dbReference type="Pfam" id="PF00353">
    <property type="entry name" value="HemolysinCabind"/>
    <property type="match status" value="1"/>
</dbReference>
<dbReference type="Pfam" id="PF08548">
    <property type="entry name" value="Peptidase_M10_C"/>
    <property type="match status" value="1"/>
</dbReference>
<dbReference type="PRINTS" id="PR00313">
    <property type="entry name" value="CABNDNGRPT"/>
</dbReference>
<dbReference type="InterPro" id="IPR018511">
    <property type="entry name" value="Hemolysin-typ_Ca-bd_CS"/>
</dbReference>
<gene>
    <name evidence="6" type="ORF">I2H36_11740</name>
</gene>
<evidence type="ECO:0000313" key="7">
    <source>
        <dbReference type="Proteomes" id="UP000611708"/>
    </source>
</evidence>
<dbReference type="SUPFAM" id="SSF51120">
    <property type="entry name" value="beta-Roll"/>
    <property type="match status" value="1"/>
</dbReference>
<evidence type="ECO:0000256" key="3">
    <source>
        <dbReference type="ARBA" id="ARBA00022525"/>
    </source>
</evidence>
<evidence type="ECO:0000256" key="4">
    <source>
        <dbReference type="ARBA" id="ARBA00022737"/>
    </source>
</evidence>
<comment type="subcellular location">
    <subcellularLocation>
        <location evidence="2">Secreted</location>
    </subcellularLocation>
</comment>
<keyword evidence="4" id="KW-0677">Repeat</keyword>
<sequence length="253" mass="27304">MAKFTWSGNSGFHLYDFNLSWLAEADSYERSSTSFKALYGQLKRSWDKFEGYGFIYDAEGIPTGGTVTGYTGVEGGRKTASLTGVKISVTKLVDAASTYSTGDDLRVLQSALSGRDQITGSRYDDNLSGFSGNDTLTGGGGADWLSGGKGADRFVFRAVSESKGYDNDYIIDFSRSQGDKIDLSKIDARTAVSGNQAFTFIGTAEFSSSKGELRYDEFGGDAYIEADINGDAVADFELTLANVFVITKSYFIL</sequence>
<feature type="domain" description="Peptidase M10 serralysin C-terminal" evidence="5">
    <location>
        <begin position="126"/>
        <end position="241"/>
    </location>
</feature>
<dbReference type="Gene3D" id="2.150.10.10">
    <property type="entry name" value="Serralysin-like metalloprotease, C-terminal"/>
    <property type="match status" value="1"/>
</dbReference>